<gene>
    <name evidence="1" type="ORF">TRFO_25251</name>
</gene>
<dbReference type="RefSeq" id="XP_068359778.1">
    <property type="nucleotide sequence ID" value="XM_068504236.1"/>
</dbReference>
<dbReference type="InterPro" id="IPR016135">
    <property type="entry name" value="UBQ-conjugating_enzyme/RWD"/>
</dbReference>
<dbReference type="VEuPathDB" id="TrichDB:TRFO_25251"/>
<dbReference type="SUPFAM" id="SSF53300">
    <property type="entry name" value="vWA-like"/>
    <property type="match status" value="1"/>
</dbReference>
<accession>A0A1J4K6P1</accession>
<dbReference type="GeneID" id="94838940"/>
<dbReference type="EMBL" id="MLAK01000719">
    <property type="protein sequence ID" value="OHT06642.1"/>
    <property type="molecule type" value="Genomic_DNA"/>
</dbReference>
<dbReference type="SUPFAM" id="SSF54495">
    <property type="entry name" value="UBC-like"/>
    <property type="match status" value="1"/>
</dbReference>
<dbReference type="Gene3D" id="3.10.110.10">
    <property type="entry name" value="Ubiquitin Conjugating Enzyme"/>
    <property type="match status" value="1"/>
</dbReference>
<protein>
    <submittedName>
        <fullName evidence="1">Uncharacterized protein</fullName>
    </submittedName>
</protein>
<evidence type="ECO:0000313" key="1">
    <source>
        <dbReference type="EMBL" id="OHT06642.1"/>
    </source>
</evidence>
<dbReference type="InterPro" id="IPR036465">
    <property type="entry name" value="vWFA_dom_sf"/>
</dbReference>
<evidence type="ECO:0000313" key="2">
    <source>
        <dbReference type="Proteomes" id="UP000179807"/>
    </source>
</evidence>
<comment type="caution">
    <text evidence="1">The sequence shown here is derived from an EMBL/GenBank/DDBJ whole genome shotgun (WGS) entry which is preliminary data.</text>
</comment>
<dbReference type="CDD" id="cd00195">
    <property type="entry name" value="UBCc_UEV"/>
    <property type="match status" value="1"/>
</dbReference>
<reference evidence="1" key="1">
    <citation type="submission" date="2016-10" db="EMBL/GenBank/DDBJ databases">
        <authorList>
            <person name="Benchimol M."/>
            <person name="Almeida L.G."/>
            <person name="Vasconcelos A.T."/>
            <person name="Perreira-Neves A."/>
            <person name="Rosa I.A."/>
            <person name="Tasca T."/>
            <person name="Bogo M.R."/>
            <person name="de Souza W."/>
        </authorList>
    </citation>
    <scope>NUCLEOTIDE SEQUENCE [LARGE SCALE GENOMIC DNA]</scope>
    <source>
        <strain evidence="1">K</strain>
    </source>
</reference>
<keyword evidence="2" id="KW-1185">Reference proteome</keyword>
<dbReference type="Proteomes" id="UP000179807">
    <property type="component" value="Unassembled WGS sequence"/>
</dbReference>
<dbReference type="AlphaFoldDB" id="A0A1J4K6P1"/>
<dbReference type="Gene3D" id="3.40.50.410">
    <property type="entry name" value="von Willebrand factor, type A domain"/>
    <property type="match status" value="1"/>
</dbReference>
<name>A0A1J4K6P1_9EUKA</name>
<sequence>MKKFLPKTKPSRIKVFYSQPDMPGSKVKMANLDSTINDFLKTALKRTAYIVTYIPESGTPIELSHEDTFEAIYNRFSMQGNELKSLSIENDNNYRAYIIQSPNEPVTIDIDTYCNSETDTRVIFEIDGNYFPEDEDITKLQKDDFYLLTYPKNVNIDLNNLQKEQLHQLMPMESSEDLNDLYLSLSVLWSNKEIQPIIGKAIFNHSTFLPLKISAYNLFLNEGKFDQKFKNLYVCTFIKSLLTFRREGLSYSQIFNILLTSKLPVTLMNQINQEFAEKTFEHIKVQPLPDVPNDSHLPFTFYKPLDLLYNKKECLCKFEDNKKEKTIKCKFIKANENNPNNFDYFDPDEGDLKTHSFFTESVITNPEQVTAIFIDTSGSMLTSFCQTAKKQYEAAQEIANKLLESIQIHKIVDPQLVYTTKELSIVDRPICIQKPEICGTTKIWDRLDEFYADILQKFICKKHVVIISDGEDTFSSLNKREEIAKILSENQVIVDSIILTQDEYTKDPYGLSMLTGGVAIYPKDLESAFNFVTNEPFFNLKLRTQVPTKAFKNDFFMIGKTFNSFQREFKQLKVQYLSFYTDFDKGIFKPLLLSSLIKDKNSLNIRENSIIREIGQLYAHEKENNIYAFLINDDDDSKLESLTNWCIFTKLQNSELYFQIKITFPEMFPYSNPIFRIISKPDAINHEFISPHGFIYLDKLSKSENITVYEIIREIQLLDVKINDSLIENCLDPQPFSEVNNTISWNLNASIEKNDK</sequence>
<proteinExistence type="predicted"/>
<organism evidence="1 2">
    <name type="scientific">Tritrichomonas foetus</name>
    <dbReference type="NCBI Taxonomy" id="1144522"/>
    <lineage>
        <taxon>Eukaryota</taxon>
        <taxon>Metamonada</taxon>
        <taxon>Parabasalia</taxon>
        <taxon>Tritrichomonadida</taxon>
        <taxon>Tritrichomonadidae</taxon>
        <taxon>Tritrichomonas</taxon>
    </lineage>
</organism>